<gene>
    <name evidence="1" type="ORF">DPEC_G00165510</name>
</gene>
<feature type="non-terminal residue" evidence="1">
    <location>
        <position position="1"/>
    </location>
</feature>
<dbReference type="EMBL" id="CM055740">
    <property type="protein sequence ID" value="KAJ8003068.1"/>
    <property type="molecule type" value="Genomic_DNA"/>
</dbReference>
<dbReference type="Proteomes" id="UP001157502">
    <property type="component" value="Chromosome 13"/>
</dbReference>
<sequence length="73" mass="8057">VVFCVVAYLSSVVVFKSSNIKERRSGKALRLCPPPSSTPSSSYVHISLLSNGFWCYSPQPSWSVLSLSTWMNS</sequence>
<comment type="caution">
    <text evidence="1">The sequence shown here is derived from an EMBL/GenBank/DDBJ whole genome shotgun (WGS) entry which is preliminary data.</text>
</comment>
<keyword evidence="2" id="KW-1185">Reference proteome</keyword>
<evidence type="ECO:0000313" key="1">
    <source>
        <dbReference type="EMBL" id="KAJ8003068.1"/>
    </source>
</evidence>
<accession>A0ACC2GHV2</accession>
<protein>
    <submittedName>
        <fullName evidence="1">Uncharacterized protein</fullName>
    </submittedName>
</protein>
<organism evidence="1 2">
    <name type="scientific">Dallia pectoralis</name>
    <name type="common">Alaska blackfish</name>
    <dbReference type="NCBI Taxonomy" id="75939"/>
    <lineage>
        <taxon>Eukaryota</taxon>
        <taxon>Metazoa</taxon>
        <taxon>Chordata</taxon>
        <taxon>Craniata</taxon>
        <taxon>Vertebrata</taxon>
        <taxon>Euteleostomi</taxon>
        <taxon>Actinopterygii</taxon>
        <taxon>Neopterygii</taxon>
        <taxon>Teleostei</taxon>
        <taxon>Protacanthopterygii</taxon>
        <taxon>Esociformes</taxon>
        <taxon>Umbridae</taxon>
        <taxon>Dallia</taxon>
    </lineage>
</organism>
<reference evidence="1" key="1">
    <citation type="submission" date="2021-05" db="EMBL/GenBank/DDBJ databases">
        <authorList>
            <person name="Pan Q."/>
            <person name="Jouanno E."/>
            <person name="Zahm M."/>
            <person name="Klopp C."/>
            <person name="Cabau C."/>
            <person name="Louis A."/>
            <person name="Berthelot C."/>
            <person name="Parey E."/>
            <person name="Roest Crollius H."/>
            <person name="Montfort J."/>
            <person name="Robinson-Rechavi M."/>
            <person name="Bouchez O."/>
            <person name="Lampietro C."/>
            <person name="Lopez Roques C."/>
            <person name="Donnadieu C."/>
            <person name="Postlethwait J."/>
            <person name="Bobe J."/>
            <person name="Dillon D."/>
            <person name="Chandos A."/>
            <person name="von Hippel F."/>
            <person name="Guiguen Y."/>
        </authorList>
    </citation>
    <scope>NUCLEOTIDE SEQUENCE</scope>
    <source>
        <strain evidence="1">YG-Jan2019</strain>
    </source>
</reference>
<proteinExistence type="predicted"/>
<evidence type="ECO:0000313" key="2">
    <source>
        <dbReference type="Proteomes" id="UP001157502"/>
    </source>
</evidence>
<name>A0ACC2GHV2_DALPE</name>